<evidence type="ECO:0000259" key="3">
    <source>
        <dbReference type="PROSITE" id="PS50118"/>
    </source>
</evidence>
<feature type="region of interest" description="Disordered" evidence="2">
    <location>
        <begin position="536"/>
        <end position="556"/>
    </location>
</feature>
<keyword evidence="5" id="KW-1185">Reference proteome</keyword>
<dbReference type="PROSITE" id="PS50118">
    <property type="entry name" value="HMG_BOX_2"/>
    <property type="match status" value="1"/>
</dbReference>
<feature type="compositionally biased region" description="Acidic residues" evidence="2">
    <location>
        <begin position="409"/>
        <end position="420"/>
    </location>
</feature>
<gene>
    <name evidence="4" type="ORF">HK105_200346</name>
</gene>
<keyword evidence="1" id="KW-0539">Nucleus</keyword>
<name>A0ABR4NL86_9FUNG</name>
<feature type="region of interest" description="Disordered" evidence="2">
    <location>
        <begin position="409"/>
        <end position="461"/>
    </location>
</feature>
<dbReference type="CDD" id="cd01389">
    <property type="entry name" value="HMG-box_ROX1-like"/>
    <property type="match status" value="1"/>
</dbReference>
<protein>
    <recommendedName>
        <fullName evidence="3">HMG box domain-containing protein</fullName>
    </recommendedName>
</protein>
<dbReference type="Proteomes" id="UP001527925">
    <property type="component" value="Unassembled WGS sequence"/>
</dbReference>
<evidence type="ECO:0000256" key="1">
    <source>
        <dbReference type="PROSITE-ProRule" id="PRU00267"/>
    </source>
</evidence>
<dbReference type="SMART" id="SM00398">
    <property type="entry name" value="HMG"/>
    <property type="match status" value="1"/>
</dbReference>
<keyword evidence="1" id="KW-0238">DNA-binding</keyword>
<organism evidence="4 5">
    <name type="scientific">Polyrhizophydium stewartii</name>
    <dbReference type="NCBI Taxonomy" id="2732419"/>
    <lineage>
        <taxon>Eukaryota</taxon>
        <taxon>Fungi</taxon>
        <taxon>Fungi incertae sedis</taxon>
        <taxon>Chytridiomycota</taxon>
        <taxon>Chytridiomycota incertae sedis</taxon>
        <taxon>Chytridiomycetes</taxon>
        <taxon>Rhizophydiales</taxon>
        <taxon>Rhizophydiales incertae sedis</taxon>
        <taxon>Polyrhizophydium</taxon>
    </lineage>
</organism>
<evidence type="ECO:0000313" key="4">
    <source>
        <dbReference type="EMBL" id="KAL2920275.1"/>
    </source>
</evidence>
<comment type="caution">
    <text evidence="4">The sequence shown here is derived from an EMBL/GenBank/DDBJ whole genome shotgun (WGS) entry which is preliminary data.</text>
</comment>
<sequence length="556" mass="56716">MAGFDGVSRPLSVNTKIGDGAWGSLATPVTAGITGVLPGAGRQPGHTGCFPTPHSGPYRPSAPSEFAFEPAQVHGGQADTEAFKRDLAAWAVDLGLDSGVGGSNDSWGGLAGAGSSTVPPLAPAVDAHRPIGDAGGQRVEPVTGSASGRGHDAMGGADAWATGEDATGLGALEELLFSEDAALAADAPKLLGSLLPGTSFPAASGDASAMMAAMQLPALSLGPMAGMAPLMPPQPSAMAAPAPFSAAPLGPGFAQLMQPYFGAPFTPTPFPAGSVVFVPVPMMAFNYRMPGTAAMPQVAATTPGKAARLGSDTVIGTKREREDEDECGFDAVADKTMQPLPSKSRQRAARAQEKQHRRALLAEAKERCRQIAAAVDKAHLPQLVAMTAAVAAAGESGDAAGHEIALTCEDGDGAQDDDAWGSERTATPGTPGTPGEAQEQTVPSARPKKLRVPRSSAGGVPVSRPRNSFLIFRKESLPRFKAEYPGATFGELSGLIGQAWGGLSGEAKEMYHLKAEAEKQLHAAMFPDFQFKRRKAGEGKRAKAGAAQSAGGAGMA</sequence>
<dbReference type="InterPro" id="IPR009071">
    <property type="entry name" value="HMG_box_dom"/>
</dbReference>
<accession>A0ABR4NL86</accession>
<feature type="DNA-binding region" description="HMG box" evidence="1">
    <location>
        <begin position="462"/>
        <end position="530"/>
    </location>
</feature>
<feature type="domain" description="HMG box" evidence="3">
    <location>
        <begin position="462"/>
        <end position="530"/>
    </location>
</feature>
<dbReference type="InterPro" id="IPR036910">
    <property type="entry name" value="HMG_box_dom_sf"/>
</dbReference>
<proteinExistence type="predicted"/>
<feature type="region of interest" description="Disordered" evidence="2">
    <location>
        <begin position="129"/>
        <end position="153"/>
    </location>
</feature>
<reference evidence="4 5" key="1">
    <citation type="submission" date="2023-09" db="EMBL/GenBank/DDBJ databases">
        <title>Pangenome analysis of Batrachochytrium dendrobatidis and related Chytrids.</title>
        <authorList>
            <person name="Yacoub M.N."/>
            <person name="Stajich J.E."/>
            <person name="James T.Y."/>
        </authorList>
    </citation>
    <scope>NUCLEOTIDE SEQUENCE [LARGE SCALE GENOMIC DNA]</scope>
    <source>
        <strain evidence="4 5">JEL0888</strain>
    </source>
</reference>
<dbReference type="SUPFAM" id="SSF47095">
    <property type="entry name" value="HMG-box"/>
    <property type="match status" value="1"/>
</dbReference>
<dbReference type="Gene3D" id="1.10.30.10">
    <property type="entry name" value="High mobility group box domain"/>
    <property type="match status" value="1"/>
</dbReference>
<dbReference type="Pfam" id="PF00505">
    <property type="entry name" value="HMG_box"/>
    <property type="match status" value="1"/>
</dbReference>
<evidence type="ECO:0000313" key="5">
    <source>
        <dbReference type="Proteomes" id="UP001527925"/>
    </source>
</evidence>
<dbReference type="EMBL" id="JADGIZ020000001">
    <property type="protein sequence ID" value="KAL2920275.1"/>
    <property type="molecule type" value="Genomic_DNA"/>
</dbReference>
<evidence type="ECO:0000256" key="2">
    <source>
        <dbReference type="SAM" id="MobiDB-lite"/>
    </source>
</evidence>